<gene>
    <name evidence="1" type="ORF">MML48_2g00013341</name>
</gene>
<accession>A0ACB9TM83</accession>
<evidence type="ECO:0000313" key="2">
    <source>
        <dbReference type="Proteomes" id="UP001056778"/>
    </source>
</evidence>
<keyword evidence="2" id="KW-1185">Reference proteome</keyword>
<dbReference type="Proteomes" id="UP001056778">
    <property type="component" value="Chromosome 2"/>
</dbReference>
<organism evidence="1 2">
    <name type="scientific">Holotrichia oblita</name>
    <name type="common">Chafer beetle</name>
    <dbReference type="NCBI Taxonomy" id="644536"/>
    <lineage>
        <taxon>Eukaryota</taxon>
        <taxon>Metazoa</taxon>
        <taxon>Ecdysozoa</taxon>
        <taxon>Arthropoda</taxon>
        <taxon>Hexapoda</taxon>
        <taxon>Insecta</taxon>
        <taxon>Pterygota</taxon>
        <taxon>Neoptera</taxon>
        <taxon>Endopterygota</taxon>
        <taxon>Coleoptera</taxon>
        <taxon>Polyphaga</taxon>
        <taxon>Scarabaeiformia</taxon>
        <taxon>Scarabaeidae</taxon>
        <taxon>Melolonthinae</taxon>
        <taxon>Holotrichia</taxon>
    </lineage>
</organism>
<reference evidence="1" key="1">
    <citation type="submission" date="2022-04" db="EMBL/GenBank/DDBJ databases">
        <title>Chromosome-scale genome assembly of Holotrichia oblita Faldermann.</title>
        <authorList>
            <person name="Rongchong L."/>
        </authorList>
    </citation>
    <scope>NUCLEOTIDE SEQUENCE</scope>
    <source>
        <strain evidence="1">81SQS9</strain>
    </source>
</reference>
<dbReference type="EMBL" id="CM043016">
    <property type="protein sequence ID" value="KAI4467894.1"/>
    <property type="molecule type" value="Genomic_DNA"/>
</dbReference>
<name>A0ACB9TM83_HOLOL</name>
<proteinExistence type="predicted"/>
<evidence type="ECO:0000313" key="1">
    <source>
        <dbReference type="EMBL" id="KAI4467894.1"/>
    </source>
</evidence>
<sequence length="260" mass="30522">MNENAYSELREEENVFTREKIVSLLELYKLYKGKVQSNEIKTMKKLWERVAMDLSNMYKITIMPGKCENKFRVLERSYKKMKDNNNRTGRSRKDFPYEAEFDDIFGKRVNILPKVLLGTEQVASTLSMSTSNIPSTSTGVIDCSVSKRFKMSPRSTPSTSENYGEVYSRNKSLTSSYLEDIHDEENEPPVLTIPDSPKQIQRKRKRPTSTYTKRNEILMEMKDDFKKYYTEKLKLEKEKLGERKKKNTNIRRISQGPLIY</sequence>
<comment type="caution">
    <text evidence="1">The sequence shown here is derived from an EMBL/GenBank/DDBJ whole genome shotgun (WGS) entry which is preliminary data.</text>
</comment>
<protein>
    <submittedName>
        <fullName evidence="1">Myb/sant-like dna-binding domain</fullName>
    </submittedName>
</protein>